<feature type="compositionally biased region" description="Basic and acidic residues" evidence="1">
    <location>
        <begin position="98"/>
        <end position="112"/>
    </location>
</feature>
<dbReference type="InterPro" id="IPR026147">
    <property type="entry name" value="Rab3GAP1_conserved"/>
</dbReference>
<protein>
    <submittedName>
        <fullName evidence="3">Rab3 GTPase-activating protein catalytic subunit</fullName>
    </submittedName>
</protein>
<feature type="region of interest" description="Disordered" evidence="1">
    <location>
        <begin position="65"/>
        <end position="113"/>
    </location>
</feature>
<proteinExistence type="predicted"/>
<dbReference type="PANTHER" id="PTHR21422">
    <property type="entry name" value="RAB3 GTPASE-ACTIVATING PROTEIN CATALYTIC SUBUNIT"/>
    <property type="match status" value="1"/>
</dbReference>
<feature type="region of interest" description="Disordered" evidence="1">
    <location>
        <begin position="24"/>
        <end position="50"/>
    </location>
</feature>
<reference evidence="3" key="1">
    <citation type="submission" date="2015-07" db="EMBL/GenBank/DDBJ databases">
        <title>Transcriptome Assembly of Anthurium amnicola.</title>
        <authorList>
            <person name="Suzuki J."/>
        </authorList>
    </citation>
    <scope>NUCLEOTIDE SEQUENCE</scope>
</reference>
<feature type="region of interest" description="Disordered" evidence="1">
    <location>
        <begin position="706"/>
        <end position="726"/>
    </location>
</feature>
<feature type="non-terminal residue" evidence="3">
    <location>
        <position position="1"/>
    </location>
</feature>
<dbReference type="AlphaFoldDB" id="A0A1D1Z4I0"/>
<dbReference type="PANTHER" id="PTHR21422:SF10">
    <property type="entry name" value="RAB3 GTPASE-ACTIVATING PROTEIN CATALYTIC SUBUNIT"/>
    <property type="match status" value="1"/>
</dbReference>
<feature type="compositionally biased region" description="Basic and acidic residues" evidence="1">
    <location>
        <begin position="65"/>
        <end position="86"/>
    </location>
</feature>
<dbReference type="Pfam" id="PF13890">
    <property type="entry name" value="Rab3-GTPase_cat"/>
    <property type="match status" value="1"/>
</dbReference>
<evidence type="ECO:0000256" key="1">
    <source>
        <dbReference type="SAM" id="MobiDB-lite"/>
    </source>
</evidence>
<sequence>HAPPDVGLPFGFVLGCYFPVRPSHRSPPTMDSSTTSSSSSLVSRAKTALHSAATRAEKVLTDMRADLKNDRDRGDEQSHKPARMDAGELPVASPDLEAPGRAREECHQEFKHSKWKPISLGKKQDWQQSLKNLRIGKKDVEEEKIDKELSDKFVAADNLQQKQGDIVGAKETGSSGKDDCSNTLKAVLIPPASVLKKVAAAIENGKIFKSMKDLMILDSNSPPIKERAGLSFSVVKSLVLREKEEKLNPEICDTMEMSSIIRLLFDSEQLSPERKNGPRSETFSVTYIRGAPPESFLVKVSEIIGNFKSLHKMALFWHNIVSELRRLWSEGKPIPHMPPDENPDLDFCLLHQQLQVINCCIARKLRRTLAMESLDSVVGISPGNSSFGFLNKLSLNPMIYARIRTGDHIVRLGANHPSKNLTMLETGEPIYSPVTQEGPVLTEELIRETEEFVLRTGSIGVGCSQLLSDMQAFKAANPGCILEDFIRWYSPTDWKDGQLDFGISNLSSDEDVSLKRGCLSGRMQGEGNLWCELWEAAKPLPAAKQAPLFDEDLAVESILTSMEDMPPSELLEQLFLSLLCSCFAIAENAIATDNNFFKLFCDCKEFAIATCQSDLSSDSFGELCKVYETIETILMHPEEATWVSEEGTSEERKSRLKKLGLPFLSKDRLLLPKRPAKDRKKSDEKYIRKFSKLFDAKTSIFMKKQTQSNLPTTTQSNLDESDWTIV</sequence>
<evidence type="ECO:0000259" key="2">
    <source>
        <dbReference type="Pfam" id="PF13890"/>
    </source>
</evidence>
<accession>A0A1D1Z4I0</accession>
<gene>
    <name evidence="3" type="primary">rab3gap1_2</name>
    <name evidence="3" type="ORF">g.95608</name>
</gene>
<dbReference type="InterPro" id="IPR045700">
    <property type="entry name" value="Rab3GAP1"/>
</dbReference>
<feature type="compositionally biased region" description="Polar residues" evidence="1">
    <location>
        <begin position="706"/>
        <end position="718"/>
    </location>
</feature>
<feature type="domain" description="Rab3GAP catalytic subunit conserved" evidence="2">
    <location>
        <begin position="411"/>
        <end position="563"/>
    </location>
</feature>
<organism evidence="3">
    <name type="scientific">Anthurium amnicola</name>
    <dbReference type="NCBI Taxonomy" id="1678845"/>
    <lineage>
        <taxon>Eukaryota</taxon>
        <taxon>Viridiplantae</taxon>
        <taxon>Streptophyta</taxon>
        <taxon>Embryophyta</taxon>
        <taxon>Tracheophyta</taxon>
        <taxon>Spermatophyta</taxon>
        <taxon>Magnoliopsida</taxon>
        <taxon>Liliopsida</taxon>
        <taxon>Araceae</taxon>
        <taxon>Pothoideae</taxon>
        <taxon>Potheae</taxon>
        <taxon>Anthurium</taxon>
    </lineage>
</organism>
<dbReference type="GO" id="GO:0005096">
    <property type="term" value="F:GTPase activator activity"/>
    <property type="evidence" value="ECO:0007669"/>
    <property type="project" value="InterPro"/>
</dbReference>
<evidence type="ECO:0000313" key="3">
    <source>
        <dbReference type="EMBL" id="JAT61815.1"/>
    </source>
</evidence>
<name>A0A1D1Z4I0_9ARAE</name>
<dbReference type="EMBL" id="GDJX01006121">
    <property type="protein sequence ID" value="JAT61815.1"/>
    <property type="molecule type" value="Transcribed_RNA"/>
</dbReference>